<protein>
    <recommendedName>
        <fullName evidence="4">Outer membrane protein beta-barrel domain-containing protein</fullName>
    </recommendedName>
</protein>
<gene>
    <name evidence="2" type="ORF">AQUSIP_07200</name>
</gene>
<organism evidence="2 3">
    <name type="scientific">Aquicella siphonis</name>
    <dbReference type="NCBI Taxonomy" id="254247"/>
    <lineage>
        <taxon>Bacteria</taxon>
        <taxon>Pseudomonadati</taxon>
        <taxon>Pseudomonadota</taxon>
        <taxon>Gammaproteobacteria</taxon>
        <taxon>Legionellales</taxon>
        <taxon>Coxiellaceae</taxon>
        <taxon>Aquicella</taxon>
    </lineage>
</organism>
<dbReference type="KEGG" id="asip:AQUSIP_07200"/>
<evidence type="ECO:0000313" key="3">
    <source>
        <dbReference type="Proteomes" id="UP000324194"/>
    </source>
</evidence>
<keyword evidence="3" id="KW-1185">Reference proteome</keyword>
<accession>A0A5E4PEM7</accession>
<proteinExistence type="predicted"/>
<keyword evidence="1" id="KW-0732">Signal</keyword>
<dbReference type="EMBL" id="LR699119">
    <property type="protein sequence ID" value="VVC75430.1"/>
    <property type="molecule type" value="Genomic_DNA"/>
</dbReference>
<dbReference type="Pfam" id="PF05150">
    <property type="entry name" value="Legionella_OMP"/>
    <property type="match status" value="1"/>
</dbReference>
<reference evidence="2 3" key="1">
    <citation type="submission" date="2019-08" db="EMBL/GenBank/DDBJ databases">
        <authorList>
            <person name="Guy L."/>
        </authorList>
    </citation>
    <scope>NUCLEOTIDE SEQUENCE [LARGE SCALE GENOMIC DNA]</scope>
    <source>
        <strain evidence="2 3">SGT-108</strain>
    </source>
</reference>
<dbReference type="InterPro" id="IPR007825">
    <property type="entry name" value="Major_OMP_Legionella"/>
</dbReference>
<evidence type="ECO:0000256" key="1">
    <source>
        <dbReference type="SAM" id="SignalP"/>
    </source>
</evidence>
<name>A0A5E4PEM7_9COXI</name>
<dbReference type="AlphaFoldDB" id="A0A5E4PEM7"/>
<feature type="signal peptide" evidence="1">
    <location>
        <begin position="1"/>
        <end position="23"/>
    </location>
</feature>
<sequence>MKEFFKRSAISVIVLGVTASASAGMPGNNTPWTTHFSGAFIGVEGLNLRPMNGDLDYVTIFPANSGGSFYTRGISTSYDWGWRVFGGINFTENDDLTLSWFSMNTSDSDSVSPAGSVSGFGPSAPRWIGGNNIWNNVTGRVTFDLDDAYAVWGHTINFSNPWSVRFAGGLEYAKLHSKLRIASDSSYSGESNIGFEAKNETKGIGPRVELDMTYHLPYGFALFGNTNAALLVSDREISLDPTVAVSHDIFDNTYINYSSDFTTRKVVIPRFGMRLGASYSYVWGQAGGEGAPCRTTTLTVDAGWQVESYIHAIERPDNGYFDVTTNNVRAMQAPDSGFAGTKTSNFSDQGLFVGVRLGTDWV</sequence>
<evidence type="ECO:0008006" key="4">
    <source>
        <dbReference type="Google" id="ProtNLM"/>
    </source>
</evidence>
<dbReference type="Proteomes" id="UP000324194">
    <property type="component" value="Chromosome 1"/>
</dbReference>
<dbReference type="RefSeq" id="WP_172622720.1">
    <property type="nucleotide sequence ID" value="NZ_LR699119.1"/>
</dbReference>
<feature type="chain" id="PRO_5022736891" description="Outer membrane protein beta-barrel domain-containing protein" evidence="1">
    <location>
        <begin position="24"/>
        <end position="362"/>
    </location>
</feature>
<evidence type="ECO:0000313" key="2">
    <source>
        <dbReference type="EMBL" id="VVC75430.1"/>
    </source>
</evidence>